<dbReference type="EMBL" id="CAEZZC010000010">
    <property type="protein sequence ID" value="CAB4751686.1"/>
    <property type="molecule type" value="Genomic_DNA"/>
</dbReference>
<feature type="transmembrane region" description="Helical" evidence="8">
    <location>
        <begin position="28"/>
        <end position="50"/>
    </location>
</feature>
<evidence type="ECO:0000313" key="12">
    <source>
        <dbReference type="EMBL" id="CAB4929424.1"/>
    </source>
</evidence>
<evidence type="ECO:0000256" key="6">
    <source>
        <dbReference type="ARBA" id="ARBA00035120"/>
    </source>
</evidence>
<evidence type="ECO:0000313" key="9">
    <source>
        <dbReference type="EMBL" id="CAB4658604.1"/>
    </source>
</evidence>
<evidence type="ECO:0000313" key="10">
    <source>
        <dbReference type="EMBL" id="CAB4751686.1"/>
    </source>
</evidence>
<sequence length="112" mass="12175">MKALLVLLGASIGAPVRFIVDQYLRKFTKFPLGILLVNVVGSFIIGLLIGPADNLHIFLLVGFAGGFTTWSTFILDLYLAMELKKYKSGLLNLFLSTTLGLGAVWLGHYIGS</sequence>
<evidence type="ECO:0000256" key="4">
    <source>
        <dbReference type="ARBA" id="ARBA00022989"/>
    </source>
</evidence>
<dbReference type="EMBL" id="CAFBQL010000009">
    <property type="protein sequence ID" value="CAB5062625.1"/>
    <property type="molecule type" value="Genomic_DNA"/>
</dbReference>
<evidence type="ECO:0000256" key="3">
    <source>
        <dbReference type="ARBA" id="ARBA00022692"/>
    </source>
</evidence>
<comment type="similarity">
    <text evidence="6">Belongs to the fluoride channel Fluc/FEX (TC 1.A.43) family.</text>
</comment>
<name>A0A6J7IGI0_9ZZZZ</name>
<feature type="transmembrane region" description="Helical" evidence="8">
    <location>
        <begin position="93"/>
        <end position="111"/>
    </location>
</feature>
<dbReference type="PANTHER" id="PTHR28259:SF1">
    <property type="entry name" value="FLUORIDE EXPORT PROTEIN 1-RELATED"/>
    <property type="match status" value="1"/>
</dbReference>
<dbReference type="EMBL" id="CAEZWT010000005">
    <property type="protein sequence ID" value="CAB4658604.1"/>
    <property type="molecule type" value="Genomic_DNA"/>
</dbReference>
<dbReference type="GO" id="GO:0005886">
    <property type="term" value="C:plasma membrane"/>
    <property type="evidence" value="ECO:0007669"/>
    <property type="project" value="UniProtKB-SubCell"/>
</dbReference>
<proteinExistence type="inferred from homology"/>
<dbReference type="HAMAP" id="MF_00454">
    <property type="entry name" value="FluC"/>
    <property type="match status" value="1"/>
</dbReference>
<reference evidence="12" key="1">
    <citation type="submission" date="2020-05" db="EMBL/GenBank/DDBJ databases">
        <authorList>
            <person name="Chiriac C."/>
            <person name="Salcher M."/>
            <person name="Ghai R."/>
            <person name="Kavagutti S V."/>
        </authorList>
    </citation>
    <scope>NUCLEOTIDE SEQUENCE</scope>
</reference>
<evidence type="ECO:0000256" key="5">
    <source>
        <dbReference type="ARBA" id="ARBA00023136"/>
    </source>
</evidence>
<evidence type="ECO:0000256" key="2">
    <source>
        <dbReference type="ARBA" id="ARBA00022475"/>
    </source>
</evidence>
<comment type="subcellular location">
    <subcellularLocation>
        <location evidence="1">Cell membrane</location>
        <topology evidence="1">Multi-pass membrane protein</topology>
    </subcellularLocation>
</comment>
<gene>
    <name evidence="9" type="ORF">UFOPK2289_00332</name>
    <name evidence="10" type="ORF">UFOPK2822_00849</name>
    <name evidence="11" type="ORF">UFOPK3346_01377</name>
    <name evidence="12" type="ORF">UFOPK3670_01183</name>
    <name evidence="13" type="ORF">UFOPK4308_01229</name>
</gene>
<keyword evidence="2" id="KW-1003">Cell membrane</keyword>
<evidence type="ECO:0000256" key="1">
    <source>
        <dbReference type="ARBA" id="ARBA00004651"/>
    </source>
</evidence>
<feature type="transmembrane region" description="Helical" evidence="8">
    <location>
        <begin position="57"/>
        <end position="81"/>
    </location>
</feature>
<accession>A0A6J7IGI0</accession>
<dbReference type="Pfam" id="PF02537">
    <property type="entry name" value="CRCB"/>
    <property type="match status" value="1"/>
</dbReference>
<protein>
    <submittedName>
        <fullName evidence="12">Unannotated protein</fullName>
    </submittedName>
</protein>
<keyword evidence="3 8" id="KW-0812">Transmembrane</keyword>
<evidence type="ECO:0000256" key="7">
    <source>
        <dbReference type="ARBA" id="ARBA00035585"/>
    </source>
</evidence>
<dbReference type="EMBL" id="CAFBMV010000009">
    <property type="protein sequence ID" value="CAB4929424.1"/>
    <property type="molecule type" value="Genomic_DNA"/>
</dbReference>
<dbReference type="GO" id="GO:1903425">
    <property type="term" value="F:fluoride transmembrane transporter activity"/>
    <property type="evidence" value="ECO:0007669"/>
    <property type="project" value="TreeGrafter"/>
</dbReference>
<keyword evidence="4 8" id="KW-1133">Transmembrane helix</keyword>
<dbReference type="EMBL" id="CAFBLE010000018">
    <property type="protein sequence ID" value="CAB4876738.1"/>
    <property type="molecule type" value="Genomic_DNA"/>
</dbReference>
<keyword evidence="5 8" id="KW-0472">Membrane</keyword>
<evidence type="ECO:0000256" key="8">
    <source>
        <dbReference type="SAM" id="Phobius"/>
    </source>
</evidence>
<dbReference type="AlphaFoldDB" id="A0A6J7IGI0"/>
<dbReference type="PANTHER" id="PTHR28259">
    <property type="entry name" value="FLUORIDE EXPORT PROTEIN 1-RELATED"/>
    <property type="match status" value="1"/>
</dbReference>
<dbReference type="InterPro" id="IPR003691">
    <property type="entry name" value="FluC"/>
</dbReference>
<organism evidence="12">
    <name type="scientific">freshwater metagenome</name>
    <dbReference type="NCBI Taxonomy" id="449393"/>
    <lineage>
        <taxon>unclassified sequences</taxon>
        <taxon>metagenomes</taxon>
        <taxon>ecological metagenomes</taxon>
    </lineage>
</organism>
<evidence type="ECO:0000313" key="11">
    <source>
        <dbReference type="EMBL" id="CAB4876738.1"/>
    </source>
</evidence>
<evidence type="ECO:0000313" key="13">
    <source>
        <dbReference type="EMBL" id="CAB5062625.1"/>
    </source>
</evidence>
<comment type="catalytic activity">
    <reaction evidence="7">
        <text>fluoride(in) = fluoride(out)</text>
        <dbReference type="Rhea" id="RHEA:76159"/>
        <dbReference type="ChEBI" id="CHEBI:17051"/>
    </reaction>
    <physiologicalReaction direction="left-to-right" evidence="7">
        <dbReference type="Rhea" id="RHEA:76160"/>
    </physiologicalReaction>
</comment>